<dbReference type="EMBL" id="JAQPOK010000018">
    <property type="protein sequence ID" value="MDJ1177760.1"/>
    <property type="molecule type" value="Genomic_DNA"/>
</dbReference>
<organism evidence="1 2">
    <name type="scientific">Roseofilum halophilum BLCC-M91</name>
    <dbReference type="NCBI Taxonomy" id="3022259"/>
    <lineage>
        <taxon>Bacteria</taxon>
        <taxon>Bacillati</taxon>
        <taxon>Cyanobacteriota</taxon>
        <taxon>Cyanophyceae</taxon>
        <taxon>Desertifilales</taxon>
        <taxon>Desertifilaceae</taxon>
        <taxon>Roseofilum</taxon>
        <taxon>Roseofilum halophilum</taxon>
    </lineage>
</organism>
<proteinExistence type="predicted"/>
<dbReference type="Proteomes" id="UP001231370">
    <property type="component" value="Unassembled WGS sequence"/>
</dbReference>
<gene>
    <name evidence="1" type="ORF">PJF56_02670</name>
</gene>
<reference evidence="1 2" key="1">
    <citation type="submission" date="2023-01" db="EMBL/GenBank/DDBJ databases">
        <title>Novel diversity within Roseofilum (Cyanobacteria; Desertifilaceae) from marine benthic mats with descriptions of four novel species.</title>
        <authorList>
            <person name="Wang Y."/>
            <person name="Berthold D.E."/>
            <person name="Hu J."/>
            <person name="Lefler F.W."/>
            <person name="Laughinghouse H.D. IV."/>
        </authorList>
    </citation>
    <scope>NUCLEOTIDE SEQUENCE [LARGE SCALE GENOMIC DNA]</scope>
    <source>
        <strain evidence="1 2">BLCC-M91</strain>
    </source>
</reference>
<sequence>MKEIFSRHKCILSLPDRDRQLPHLKITTQFRLNSHLDTPPTGVSRARNQIIAASPERKGSNDSKMGC</sequence>
<accession>A0ABT7BF08</accession>
<protein>
    <submittedName>
        <fullName evidence="1">Uncharacterized protein</fullName>
    </submittedName>
</protein>
<evidence type="ECO:0000313" key="2">
    <source>
        <dbReference type="Proteomes" id="UP001231370"/>
    </source>
</evidence>
<dbReference type="RefSeq" id="WP_283761088.1">
    <property type="nucleotide sequence ID" value="NZ_JAQPOK010000018.1"/>
</dbReference>
<comment type="caution">
    <text evidence="1">The sequence shown here is derived from an EMBL/GenBank/DDBJ whole genome shotgun (WGS) entry which is preliminary data.</text>
</comment>
<evidence type="ECO:0000313" key="1">
    <source>
        <dbReference type="EMBL" id="MDJ1177760.1"/>
    </source>
</evidence>
<keyword evidence="2" id="KW-1185">Reference proteome</keyword>
<name>A0ABT7BF08_9CYAN</name>